<organism evidence="2 3">
    <name type="scientific">Nonomuraea typhae</name>
    <dbReference type="NCBI Taxonomy" id="2603600"/>
    <lineage>
        <taxon>Bacteria</taxon>
        <taxon>Bacillati</taxon>
        <taxon>Actinomycetota</taxon>
        <taxon>Actinomycetes</taxon>
        <taxon>Streptosporangiales</taxon>
        <taxon>Streptosporangiaceae</taxon>
        <taxon>Nonomuraea</taxon>
    </lineage>
</organism>
<dbReference type="InterPro" id="IPR001387">
    <property type="entry name" value="Cro/C1-type_HTH"/>
</dbReference>
<feature type="domain" description="HTH cro/C1-type" evidence="1">
    <location>
        <begin position="10"/>
        <end position="65"/>
    </location>
</feature>
<evidence type="ECO:0000313" key="3">
    <source>
        <dbReference type="Proteomes" id="UP001612741"/>
    </source>
</evidence>
<dbReference type="SMART" id="SM00530">
    <property type="entry name" value="HTH_XRE"/>
    <property type="match status" value="1"/>
</dbReference>
<evidence type="ECO:0000313" key="2">
    <source>
        <dbReference type="EMBL" id="MFI6505283.1"/>
    </source>
</evidence>
<gene>
    <name evidence="2" type="ORF">ACIBG2_48435</name>
</gene>
<keyword evidence="3" id="KW-1185">Reference proteome</keyword>
<reference evidence="2 3" key="1">
    <citation type="submission" date="2024-10" db="EMBL/GenBank/DDBJ databases">
        <title>The Natural Products Discovery Center: Release of the First 8490 Sequenced Strains for Exploring Actinobacteria Biosynthetic Diversity.</title>
        <authorList>
            <person name="Kalkreuter E."/>
            <person name="Kautsar S.A."/>
            <person name="Yang D."/>
            <person name="Bader C.D."/>
            <person name="Teijaro C.N."/>
            <person name="Fluegel L."/>
            <person name="Davis C.M."/>
            <person name="Simpson J.R."/>
            <person name="Lauterbach L."/>
            <person name="Steele A.D."/>
            <person name="Gui C."/>
            <person name="Meng S."/>
            <person name="Li G."/>
            <person name="Viehrig K."/>
            <person name="Ye F."/>
            <person name="Su P."/>
            <person name="Kiefer A.F."/>
            <person name="Nichols A."/>
            <person name="Cepeda A.J."/>
            <person name="Yan W."/>
            <person name="Fan B."/>
            <person name="Jiang Y."/>
            <person name="Adhikari A."/>
            <person name="Zheng C.-J."/>
            <person name="Schuster L."/>
            <person name="Cowan T.M."/>
            <person name="Smanski M.J."/>
            <person name="Chevrette M.G."/>
            <person name="De Carvalho L.P.S."/>
            <person name="Shen B."/>
        </authorList>
    </citation>
    <scope>NUCLEOTIDE SEQUENCE [LARGE SCALE GENOMIC DNA]</scope>
    <source>
        <strain evidence="2 3">NPDC050545</strain>
    </source>
</reference>
<evidence type="ECO:0000259" key="1">
    <source>
        <dbReference type="PROSITE" id="PS50943"/>
    </source>
</evidence>
<name>A0ABW7ZAS7_9ACTN</name>
<dbReference type="SUPFAM" id="SSF47413">
    <property type="entry name" value="lambda repressor-like DNA-binding domains"/>
    <property type="match status" value="1"/>
</dbReference>
<dbReference type="EMBL" id="JBITGY010000018">
    <property type="protein sequence ID" value="MFI6505283.1"/>
    <property type="molecule type" value="Genomic_DNA"/>
</dbReference>
<dbReference type="RefSeq" id="WP_397091364.1">
    <property type="nucleotide sequence ID" value="NZ_JBITGY010000018.1"/>
</dbReference>
<dbReference type="Proteomes" id="UP001612741">
    <property type="component" value="Unassembled WGS sequence"/>
</dbReference>
<proteinExistence type="predicted"/>
<accession>A0ABW7ZAS7</accession>
<dbReference type="CDD" id="cd00093">
    <property type="entry name" value="HTH_XRE"/>
    <property type="match status" value="1"/>
</dbReference>
<dbReference type="Gene3D" id="1.10.260.40">
    <property type="entry name" value="lambda repressor-like DNA-binding domains"/>
    <property type="match status" value="1"/>
</dbReference>
<dbReference type="Pfam" id="PF13560">
    <property type="entry name" value="HTH_31"/>
    <property type="match status" value="1"/>
</dbReference>
<sequence>MDEITIGLRLRTLRRWRGMTLAELAGQAGMSTSYLSMAERGLRALDRRSFIASLAAALQVSETELIGRPHLGTDHAQAAPHAHIPALRTALETNSLYQDPVVERARPVRELASLMAGPLEAHRRRYDFITVGQQLPDLIDELHYHLGDPADEADQHLALQTLVEAYMCAAGMARSLGHPDLGHIAASRADDAAVMLGDPIARGKAAFSLIRPSASNWSRVKVLAARAADRLQPHVQSTRDMQVLGMLTLNAALASAATLDGATAEHWPDEADRLATHVPDNMTDNWQAFGRTNVAIWRITVGVEYGEAGAQVADKARAVDEEKLHGHAARRACFLSDVGRGLARDRRTRREALTWFRRAEDAAPQRVRNDAKVHESIAVMLEQAKVNAGGRELRGMASRMGIPH</sequence>
<dbReference type="PROSITE" id="PS50943">
    <property type="entry name" value="HTH_CROC1"/>
    <property type="match status" value="1"/>
</dbReference>
<protein>
    <submittedName>
        <fullName evidence="2">Helix-turn-helix domain-containing protein</fullName>
    </submittedName>
</protein>
<comment type="caution">
    <text evidence="2">The sequence shown here is derived from an EMBL/GenBank/DDBJ whole genome shotgun (WGS) entry which is preliminary data.</text>
</comment>
<dbReference type="InterPro" id="IPR010982">
    <property type="entry name" value="Lambda_DNA-bd_dom_sf"/>
</dbReference>